<protein>
    <recommendedName>
        <fullName evidence="3">DUF2917 domain-containing protein</fullName>
    </recommendedName>
</protein>
<sequence length="97" mass="10859">MADDRLHRRLASGEVIRIHVLELTIGSGVVWATDEKGRDILLGAGDRLSGGAMVLEALQPSDLSWRAACSDSRLRRSWASVRRWIRAIFGYRPVMAR</sequence>
<evidence type="ECO:0000313" key="1">
    <source>
        <dbReference type="EMBL" id="MBM3117066.1"/>
    </source>
</evidence>
<evidence type="ECO:0000313" key="2">
    <source>
        <dbReference type="Proteomes" id="UP000809431"/>
    </source>
</evidence>
<keyword evidence="2" id="KW-1185">Reference proteome</keyword>
<dbReference type="Proteomes" id="UP000809431">
    <property type="component" value="Unassembled WGS sequence"/>
</dbReference>
<comment type="caution">
    <text evidence="1">The sequence shown here is derived from an EMBL/GenBank/DDBJ whole genome shotgun (WGS) entry which is preliminary data.</text>
</comment>
<dbReference type="EMBL" id="JAESND010000008">
    <property type="protein sequence ID" value="MBM3117066.1"/>
    <property type="molecule type" value="Genomic_DNA"/>
</dbReference>
<dbReference type="RefSeq" id="WP_203539295.1">
    <property type="nucleotide sequence ID" value="NZ_JAESND010000008.1"/>
</dbReference>
<reference evidence="1 2" key="1">
    <citation type="submission" date="2021-01" db="EMBL/GenBank/DDBJ databases">
        <title>Draft Genome Sequence and Polyhydroxyalkanoate Biosynthetic Potential of Jeongeupia naejangsanensis Type Strain DSM 24253.</title>
        <authorList>
            <person name="Turrini P."/>
            <person name="Artuso I."/>
            <person name="Lugli G.A."/>
            <person name="Frangipani E."/>
            <person name="Ventura M."/>
            <person name="Visca P."/>
        </authorList>
    </citation>
    <scope>NUCLEOTIDE SEQUENCE [LARGE SCALE GENOMIC DNA]</scope>
    <source>
        <strain evidence="1 2">DSM 24253</strain>
    </source>
</reference>
<evidence type="ECO:0008006" key="3">
    <source>
        <dbReference type="Google" id="ProtNLM"/>
    </source>
</evidence>
<name>A0ABS2BQ44_9NEIS</name>
<proteinExistence type="predicted"/>
<organism evidence="1 2">
    <name type="scientific">Jeongeupia naejangsanensis</name>
    <dbReference type="NCBI Taxonomy" id="613195"/>
    <lineage>
        <taxon>Bacteria</taxon>
        <taxon>Pseudomonadati</taxon>
        <taxon>Pseudomonadota</taxon>
        <taxon>Betaproteobacteria</taxon>
        <taxon>Neisseriales</taxon>
        <taxon>Chitinibacteraceae</taxon>
        <taxon>Jeongeupia</taxon>
    </lineage>
</organism>
<accession>A0ABS2BQ44</accession>
<gene>
    <name evidence="1" type="ORF">JMJ54_14615</name>
</gene>